<evidence type="ECO:0000313" key="1">
    <source>
        <dbReference type="EMBL" id="CAD7642700.1"/>
    </source>
</evidence>
<proteinExistence type="predicted"/>
<protein>
    <submittedName>
        <fullName evidence="1">Uncharacterized protein</fullName>
    </submittedName>
</protein>
<dbReference type="AlphaFoldDB" id="A0A7R9LJ76"/>
<name>A0A7R9LJ76_9ACAR</name>
<dbReference type="EMBL" id="CAJPVJ010001162">
    <property type="protein sequence ID" value="CAG2164176.1"/>
    <property type="molecule type" value="Genomic_DNA"/>
</dbReference>
<sequence>MHKQSHPVPKTQNGGNTRSADNHWLIGFNGFDGDIDRHHWEVITGLAANRWQLTATGLTVRTPFQPVSGHTVVVVMLTMRACGGVIVCTSVEADRIQRSLIGHTFD</sequence>
<keyword evidence="2" id="KW-1185">Reference proteome</keyword>
<dbReference type="Proteomes" id="UP000728032">
    <property type="component" value="Unassembled WGS sequence"/>
</dbReference>
<reference evidence="1" key="1">
    <citation type="submission" date="2020-11" db="EMBL/GenBank/DDBJ databases">
        <authorList>
            <person name="Tran Van P."/>
        </authorList>
    </citation>
    <scope>NUCLEOTIDE SEQUENCE</scope>
</reference>
<evidence type="ECO:0000313" key="2">
    <source>
        <dbReference type="Proteomes" id="UP000728032"/>
    </source>
</evidence>
<accession>A0A7R9LJ76</accession>
<dbReference type="EMBL" id="OC915987">
    <property type="protein sequence ID" value="CAD7642700.1"/>
    <property type="molecule type" value="Genomic_DNA"/>
</dbReference>
<gene>
    <name evidence="1" type="ORF">ONB1V03_LOCUS3736</name>
</gene>
<organism evidence="1">
    <name type="scientific">Oppiella nova</name>
    <dbReference type="NCBI Taxonomy" id="334625"/>
    <lineage>
        <taxon>Eukaryota</taxon>
        <taxon>Metazoa</taxon>
        <taxon>Ecdysozoa</taxon>
        <taxon>Arthropoda</taxon>
        <taxon>Chelicerata</taxon>
        <taxon>Arachnida</taxon>
        <taxon>Acari</taxon>
        <taxon>Acariformes</taxon>
        <taxon>Sarcoptiformes</taxon>
        <taxon>Oribatida</taxon>
        <taxon>Brachypylina</taxon>
        <taxon>Oppioidea</taxon>
        <taxon>Oppiidae</taxon>
        <taxon>Oppiella</taxon>
    </lineage>
</organism>